<feature type="transmembrane region" description="Helical" evidence="1">
    <location>
        <begin position="35"/>
        <end position="52"/>
    </location>
</feature>
<dbReference type="Proteomes" id="UP001516620">
    <property type="component" value="Unassembled WGS sequence"/>
</dbReference>
<keyword evidence="3" id="KW-1185">Reference proteome</keyword>
<keyword evidence="1" id="KW-0472">Membrane</keyword>
<feature type="transmembrane region" description="Helical" evidence="1">
    <location>
        <begin position="6"/>
        <end position="28"/>
    </location>
</feature>
<evidence type="ECO:0000256" key="1">
    <source>
        <dbReference type="SAM" id="Phobius"/>
    </source>
</evidence>
<proteinExistence type="predicted"/>
<keyword evidence="1" id="KW-0812">Transmembrane</keyword>
<reference evidence="2 3" key="1">
    <citation type="submission" date="2021-01" db="EMBL/GenBank/DDBJ databases">
        <title>Paenibacillus sp.nov. isolated from the rhizosphere soil of tomato plant.</title>
        <authorList>
            <person name="Thin K.K."/>
            <person name="Zhang X."/>
            <person name="He S."/>
        </authorList>
    </citation>
    <scope>NUCLEOTIDE SEQUENCE [LARGE SCALE GENOMIC DNA]</scope>
    <source>
        <strain evidence="2 3">DXFW5</strain>
    </source>
</reference>
<dbReference type="PROSITE" id="PS51257">
    <property type="entry name" value="PROKAR_LIPOPROTEIN"/>
    <property type="match status" value="1"/>
</dbReference>
<evidence type="ECO:0000313" key="3">
    <source>
        <dbReference type="Proteomes" id="UP001516620"/>
    </source>
</evidence>
<keyword evidence="1" id="KW-1133">Transmembrane helix</keyword>
<accession>A0ABS2GZZ7</accession>
<name>A0ABS2GZZ7_9BACL</name>
<protein>
    <submittedName>
        <fullName evidence="2">Uncharacterized protein</fullName>
    </submittedName>
</protein>
<dbReference type="RefSeq" id="WP_193416666.1">
    <property type="nucleotide sequence ID" value="NZ_JADCNN020000002.1"/>
</dbReference>
<dbReference type="EMBL" id="JADCNN020000002">
    <property type="protein sequence ID" value="MBM6994522.1"/>
    <property type="molecule type" value="Genomic_DNA"/>
</dbReference>
<organism evidence="2 3">
    <name type="scientific">Paenibacillus rhizolycopersici</name>
    <dbReference type="NCBI Taxonomy" id="2780073"/>
    <lineage>
        <taxon>Bacteria</taxon>
        <taxon>Bacillati</taxon>
        <taxon>Bacillota</taxon>
        <taxon>Bacilli</taxon>
        <taxon>Bacillales</taxon>
        <taxon>Paenibacillaceae</taxon>
        <taxon>Paenibacillus</taxon>
    </lineage>
</organism>
<comment type="caution">
    <text evidence="2">The sequence shown here is derived from an EMBL/GenBank/DDBJ whole genome shotgun (WGS) entry which is preliminary data.</text>
</comment>
<sequence>MKTNFWVILVSCLFGGSCSLMIGGIIFSRHQDGSVIPRVITLIVIVIVYYYFLRWRHEKVNTDMVLLNITLFVLFLFISPFLMTSLNKLVSLPFPSQINNTVEEITTILEQKQLPFEIDIKESKKQTYKYGVRVTIILVKTQQGELLKSEIDTLLRSLPTKELHITFYSRNRETFLGIVINKEKSIVGCSPYEMCASMDINY</sequence>
<evidence type="ECO:0000313" key="2">
    <source>
        <dbReference type="EMBL" id="MBM6994522.1"/>
    </source>
</evidence>
<feature type="transmembrane region" description="Helical" evidence="1">
    <location>
        <begin position="64"/>
        <end position="83"/>
    </location>
</feature>
<gene>
    <name evidence="2" type="ORF">IM700_002465</name>
</gene>